<comment type="similarity">
    <text evidence="1">Belongs to the CutA family.</text>
</comment>
<proteinExistence type="inferred from homology"/>
<dbReference type="Pfam" id="PF03091">
    <property type="entry name" value="CutA1"/>
    <property type="match status" value="1"/>
</dbReference>
<organism evidence="2 3">
    <name type="scientific">Kibdelosporangium lantanae</name>
    <dbReference type="NCBI Taxonomy" id="1497396"/>
    <lineage>
        <taxon>Bacteria</taxon>
        <taxon>Bacillati</taxon>
        <taxon>Actinomycetota</taxon>
        <taxon>Actinomycetes</taxon>
        <taxon>Pseudonocardiales</taxon>
        <taxon>Pseudonocardiaceae</taxon>
        <taxon>Kibdelosporangium</taxon>
    </lineage>
</organism>
<accession>A0ABW3M5A3</accession>
<dbReference type="SUPFAM" id="SSF54913">
    <property type="entry name" value="GlnB-like"/>
    <property type="match status" value="1"/>
</dbReference>
<dbReference type="PANTHER" id="PTHR23419">
    <property type="entry name" value="DIVALENT CATION TOLERANCE CUTA-RELATED"/>
    <property type="match status" value="1"/>
</dbReference>
<dbReference type="InterPro" id="IPR004323">
    <property type="entry name" value="Ion_tolerance_CutA"/>
</dbReference>
<dbReference type="Proteomes" id="UP001597045">
    <property type="component" value="Unassembled WGS sequence"/>
</dbReference>
<name>A0ABW3M5A3_9PSEU</name>
<dbReference type="InterPro" id="IPR011322">
    <property type="entry name" value="N-reg_PII-like_a/b"/>
</dbReference>
<keyword evidence="3" id="KW-1185">Reference proteome</keyword>
<reference evidence="3" key="1">
    <citation type="journal article" date="2019" name="Int. J. Syst. Evol. Microbiol.">
        <title>The Global Catalogue of Microorganisms (GCM) 10K type strain sequencing project: providing services to taxonomists for standard genome sequencing and annotation.</title>
        <authorList>
            <consortium name="The Broad Institute Genomics Platform"/>
            <consortium name="The Broad Institute Genome Sequencing Center for Infectious Disease"/>
            <person name="Wu L."/>
            <person name="Ma J."/>
        </authorList>
    </citation>
    <scope>NUCLEOTIDE SEQUENCE [LARGE SCALE GENOMIC DNA]</scope>
    <source>
        <strain evidence="3">JCM 31486</strain>
    </source>
</reference>
<protein>
    <submittedName>
        <fullName evidence="2">Divalent-cation tolerance protein CutA</fullName>
    </submittedName>
</protein>
<evidence type="ECO:0000313" key="3">
    <source>
        <dbReference type="Proteomes" id="UP001597045"/>
    </source>
</evidence>
<evidence type="ECO:0000313" key="2">
    <source>
        <dbReference type="EMBL" id="MFD1044170.1"/>
    </source>
</evidence>
<dbReference type="PANTHER" id="PTHR23419:SF8">
    <property type="entry name" value="FI09726P"/>
    <property type="match status" value="1"/>
</dbReference>
<dbReference type="InterPro" id="IPR015867">
    <property type="entry name" value="N-reg_PII/ATP_PRibTrfase_C"/>
</dbReference>
<gene>
    <name evidence="2" type="primary">cutA</name>
    <name evidence="2" type="ORF">ACFQ1S_00450</name>
</gene>
<dbReference type="EMBL" id="JBHTIS010000009">
    <property type="protein sequence ID" value="MFD1044170.1"/>
    <property type="molecule type" value="Genomic_DNA"/>
</dbReference>
<sequence length="107" mass="11956">MTDYLRVVTAAESREVAHHLARSAVEARLAAGAQVHGPVTSFFWHNDASGSGEEWQVTLTTTAERYPALENHLLAEHSWNNPEISAVPIVRAPQAYFDWLEKFVTPE</sequence>
<dbReference type="Gene3D" id="3.30.70.120">
    <property type="match status" value="1"/>
</dbReference>
<comment type="caution">
    <text evidence="2">The sequence shown here is derived from an EMBL/GenBank/DDBJ whole genome shotgun (WGS) entry which is preliminary data.</text>
</comment>
<evidence type="ECO:0000256" key="1">
    <source>
        <dbReference type="ARBA" id="ARBA00010169"/>
    </source>
</evidence>